<keyword evidence="3" id="KW-1185">Reference proteome</keyword>
<evidence type="ECO:0000256" key="1">
    <source>
        <dbReference type="ARBA" id="ARBA00022649"/>
    </source>
</evidence>
<accession>E6WYJ2</accession>
<dbReference type="InterPro" id="IPR009956">
    <property type="entry name" value="Post-segregation_anti-tox_CcdA"/>
</dbReference>
<dbReference type="AlphaFoldDB" id="E6WYJ2"/>
<dbReference type="HOGENOM" id="CLU_2509312_0_0_7"/>
<evidence type="ECO:0000313" key="2">
    <source>
        <dbReference type="EMBL" id="ADV46504.1"/>
    </source>
</evidence>
<gene>
    <name evidence="2" type="ordered locus">Nitsa_1251</name>
</gene>
<name>E6WYJ2_NITSE</name>
<dbReference type="KEGG" id="nsa:Nitsa_1251"/>
<dbReference type="OrthoDB" id="9863474at2"/>
<protein>
    <recommendedName>
        <fullName evidence="4">CopG domain protein DNA-binding domain protein</fullName>
    </recommendedName>
</protein>
<dbReference type="STRING" id="749222.Nitsa_1251"/>
<dbReference type="RefSeq" id="WP_013554195.1">
    <property type="nucleotide sequence ID" value="NC_014935.1"/>
</dbReference>
<dbReference type="Proteomes" id="UP000008633">
    <property type="component" value="Chromosome"/>
</dbReference>
<dbReference type="EMBL" id="CP002452">
    <property type="protein sequence ID" value="ADV46504.1"/>
    <property type="molecule type" value="Genomic_DNA"/>
</dbReference>
<evidence type="ECO:0008006" key="4">
    <source>
        <dbReference type="Google" id="ProtNLM"/>
    </source>
</evidence>
<reference evidence="2 3" key="1">
    <citation type="journal article" date="2011" name="Stand. Genomic Sci.">
        <title>Complete genome sequence of Nitratifractor salsuginis type strain (E9I37-1).</title>
        <authorList>
            <person name="Anderson I."/>
            <person name="Sikorski J."/>
            <person name="Zeytun A."/>
            <person name="Nolan M."/>
            <person name="Lapidus A."/>
            <person name="Lucas S."/>
            <person name="Hammon N."/>
            <person name="Deshpande S."/>
            <person name="Cheng J.F."/>
            <person name="Tapia R."/>
            <person name="Han C."/>
            <person name="Goodwin L."/>
            <person name="Pitluck S."/>
            <person name="Liolios K."/>
            <person name="Pagani I."/>
            <person name="Ivanova N."/>
            <person name="Huntemann M."/>
            <person name="Mavromatis K."/>
            <person name="Ovchinikova G."/>
            <person name="Pati A."/>
            <person name="Chen A."/>
            <person name="Palaniappan K."/>
            <person name="Land M."/>
            <person name="Hauser L."/>
            <person name="Brambilla E.M."/>
            <person name="Ngatchou-Djao O.D."/>
            <person name="Rohde M."/>
            <person name="Tindall B.J."/>
            <person name="Goker M."/>
            <person name="Detter J.C."/>
            <person name="Woyke T."/>
            <person name="Bristow J."/>
            <person name="Eisen J.A."/>
            <person name="Markowitz V."/>
            <person name="Hugenholtz P."/>
            <person name="Klenk H.P."/>
            <person name="Kyrpides N.C."/>
        </authorList>
    </citation>
    <scope>NUCLEOTIDE SEQUENCE [LARGE SCALE GENOMIC DNA]</scope>
    <source>
        <strain evidence="3">DSM 16511 / JCM 12458 / E9I37-1</strain>
    </source>
</reference>
<sequence>MAQSYGKQTEKVTFNISVELKERLLALKNELHVSLSSLYNEAITKYLREKELEKWEKGVSMALKDSEYKALNKELGADGGSLHEY</sequence>
<organism evidence="2 3">
    <name type="scientific">Nitratifractor salsuginis (strain DSM 16511 / JCM 12458 / E9I37-1)</name>
    <dbReference type="NCBI Taxonomy" id="749222"/>
    <lineage>
        <taxon>Bacteria</taxon>
        <taxon>Pseudomonadati</taxon>
        <taxon>Campylobacterota</taxon>
        <taxon>Epsilonproteobacteria</taxon>
        <taxon>Campylobacterales</taxon>
        <taxon>Sulfurovaceae</taxon>
        <taxon>Nitratifractor</taxon>
    </lineage>
</organism>
<keyword evidence="1" id="KW-1277">Toxin-antitoxin system</keyword>
<proteinExistence type="predicted"/>
<dbReference type="eggNOG" id="ENOG50319N9">
    <property type="taxonomic scope" value="Bacteria"/>
</dbReference>
<evidence type="ECO:0000313" key="3">
    <source>
        <dbReference type="Proteomes" id="UP000008633"/>
    </source>
</evidence>
<dbReference type="Pfam" id="PF07362">
    <property type="entry name" value="CcdA"/>
    <property type="match status" value="1"/>
</dbReference>
<reference evidence="3" key="2">
    <citation type="submission" date="2011-01" db="EMBL/GenBank/DDBJ databases">
        <title>The complete genome of Nitratifractor salsuginis DSM 16511.</title>
        <authorList>
            <consortium name="US DOE Joint Genome Institute (JGI-PGF)"/>
            <person name="Lucas S."/>
            <person name="Copeland A."/>
            <person name="Lapidus A."/>
            <person name="Bruce D."/>
            <person name="Goodwin L."/>
            <person name="Pitluck S."/>
            <person name="Kyrpides N."/>
            <person name="Mavromatis K."/>
            <person name="Ivanova N."/>
            <person name="Mikhailova N."/>
            <person name="Zeytun A."/>
            <person name="Detter J.C."/>
            <person name="Tapia R."/>
            <person name="Han C."/>
            <person name="Land M."/>
            <person name="Hauser L."/>
            <person name="Markowitz V."/>
            <person name="Cheng J.-F."/>
            <person name="Hugenholtz P."/>
            <person name="Woyke T."/>
            <person name="Wu D."/>
            <person name="Tindall B."/>
            <person name="Schuetze A."/>
            <person name="Brambilla E."/>
            <person name="Klenk H.-P."/>
            <person name="Eisen J.A."/>
        </authorList>
    </citation>
    <scope>NUCLEOTIDE SEQUENCE [LARGE SCALE GENOMIC DNA]</scope>
    <source>
        <strain evidence="3">DSM 16511 / JCM 12458 / E9I37-1</strain>
    </source>
</reference>